<dbReference type="SUPFAM" id="SSF56112">
    <property type="entry name" value="Protein kinase-like (PK-like)"/>
    <property type="match status" value="1"/>
</dbReference>
<protein>
    <recommendedName>
        <fullName evidence="1">non-specific serine/threonine protein kinase</fullName>
        <ecNumber evidence="1">2.7.11.1</ecNumber>
    </recommendedName>
</protein>
<dbReference type="OMA" id="TITGRPH"/>
<evidence type="ECO:0000313" key="10">
    <source>
        <dbReference type="EMBL" id="PYI12964.1"/>
    </source>
</evidence>
<dbReference type="AlphaFoldDB" id="A0A2V5GV68"/>
<sequence length="267" mass="29940">MSLTAAFSNGGNSASFDDLCKNITLRMMNPSWRLPRPFSQPVVFRRQNQDFCLCRFRIIPKTRRHLRASPSPHPPRRFHTAANASMDNLYHPEVDVEYLEEYVPGGYHPTLIGDRFGSGRYTVVHKLGFGGYSSIWLARDQQRQRYVSLKILTARASSDSREGDVLEHLMKSDLAHVIPRLLDQFSFHGPNGHHRCLVGEPAGGSIAEAKEDSTNLMFPVDAARSIAAQLLLGLSYLHATGVCHGDLHLRNCLFRIPNFDGLSTAEL</sequence>
<evidence type="ECO:0000313" key="11">
    <source>
        <dbReference type="Proteomes" id="UP000249829"/>
    </source>
</evidence>
<keyword evidence="4" id="KW-0547">Nucleotide-binding</keyword>
<evidence type="ECO:0000256" key="6">
    <source>
        <dbReference type="ARBA" id="ARBA00022840"/>
    </source>
</evidence>
<dbReference type="Pfam" id="PF00069">
    <property type="entry name" value="Pkinase"/>
    <property type="match status" value="1"/>
</dbReference>
<dbReference type="GO" id="GO:0004674">
    <property type="term" value="F:protein serine/threonine kinase activity"/>
    <property type="evidence" value="ECO:0007669"/>
    <property type="project" value="UniProtKB-KW"/>
</dbReference>
<organism evidence="10 11">
    <name type="scientific">Aspergillus violaceofuscus (strain CBS 115571)</name>
    <dbReference type="NCBI Taxonomy" id="1450538"/>
    <lineage>
        <taxon>Eukaryota</taxon>
        <taxon>Fungi</taxon>
        <taxon>Dikarya</taxon>
        <taxon>Ascomycota</taxon>
        <taxon>Pezizomycotina</taxon>
        <taxon>Eurotiomycetes</taxon>
        <taxon>Eurotiomycetidae</taxon>
        <taxon>Eurotiales</taxon>
        <taxon>Aspergillaceae</taxon>
        <taxon>Aspergillus</taxon>
    </lineage>
</organism>
<dbReference type="STRING" id="1450538.A0A2V5GV68"/>
<dbReference type="EC" id="2.7.11.1" evidence="1"/>
<dbReference type="GO" id="GO:0005524">
    <property type="term" value="F:ATP binding"/>
    <property type="evidence" value="ECO:0007669"/>
    <property type="project" value="UniProtKB-KW"/>
</dbReference>
<dbReference type="PANTHER" id="PTHR47634">
    <property type="entry name" value="PROTEIN KINASE DOMAIN-CONTAINING PROTEIN-RELATED"/>
    <property type="match status" value="1"/>
</dbReference>
<evidence type="ECO:0000256" key="1">
    <source>
        <dbReference type="ARBA" id="ARBA00012513"/>
    </source>
</evidence>
<dbReference type="PANTHER" id="PTHR47634:SF9">
    <property type="entry name" value="PROTEIN KINASE DOMAIN-CONTAINING PROTEIN-RELATED"/>
    <property type="match status" value="1"/>
</dbReference>
<reference evidence="10 11" key="1">
    <citation type="submission" date="2018-02" db="EMBL/GenBank/DDBJ databases">
        <title>The genomes of Aspergillus section Nigri reveals drivers in fungal speciation.</title>
        <authorList>
            <consortium name="DOE Joint Genome Institute"/>
            <person name="Vesth T.C."/>
            <person name="Nybo J."/>
            <person name="Theobald S."/>
            <person name="Brandl J."/>
            <person name="Frisvad J.C."/>
            <person name="Nielsen K.F."/>
            <person name="Lyhne E.K."/>
            <person name="Kogle M.E."/>
            <person name="Kuo A."/>
            <person name="Riley R."/>
            <person name="Clum A."/>
            <person name="Nolan M."/>
            <person name="Lipzen A."/>
            <person name="Salamov A."/>
            <person name="Henrissat B."/>
            <person name="Wiebenga A."/>
            <person name="De vries R.P."/>
            <person name="Grigoriev I.V."/>
            <person name="Mortensen U.H."/>
            <person name="Andersen M.R."/>
            <person name="Baker S.E."/>
        </authorList>
    </citation>
    <scope>NUCLEOTIDE SEQUENCE [LARGE SCALE GENOMIC DNA]</scope>
    <source>
        <strain evidence="10 11">CBS 115571</strain>
    </source>
</reference>
<evidence type="ECO:0000256" key="3">
    <source>
        <dbReference type="ARBA" id="ARBA00022679"/>
    </source>
</evidence>
<dbReference type="PROSITE" id="PS50011">
    <property type="entry name" value="PROTEIN_KINASE_DOM"/>
    <property type="match status" value="1"/>
</dbReference>
<comment type="catalytic activity">
    <reaction evidence="8">
        <text>L-seryl-[protein] + ATP = O-phospho-L-seryl-[protein] + ADP + H(+)</text>
        <dbReference type="Rhea" id="RHEA:17989"/>
        <dbReference type="Rhea" id="RHEA-COMP:9863"/>
        <dbReference type="Rhea" id="RHEA-COMP:11604"/>
        <dbReference type="ChEBI" id="CHEBI:15378"/>
        <dbReference type="ChEBI" id="CHEBI:29999"/>
        <dbReference type="ChEBI" id="CHEBI:30616"/>
        <dbReference type="ChEBI" id="CHEBI:83421"/>
        <dbReference type="ChEBI" id="CHEBI:456216"/>
        <dbReference type="EC" id="2.7.11.1"/>
    </reaction>
</comment>
<dbReference type="Gene3D" id="3.30.200.20">
    <property type="entry name" value="Phosphorylase Kinase, domain 1"/>
    <property type="match status" value="1"/>
</dbReference>
<proteinExistence type="predicted"/>
<feature type="domain" description="Protein kinase" evidence="9">
    <location>
        <begin position="121"/>
        <end position="267"/>
    </location>
</feature>
<gene>
    <name evidence="10" type="ORF">BO99DRAFT_438683</name>
</gene>
<keyword evidence="3" id="KW-0808">Transferase</keyword>
<evidence type="ECO:0000256" key="5">
    <source>
        <dbReference type="ARBA" id="ARBA00022777"/>
    </source>
</evidence>
<dbReference type="InterPro" id="IPR000719">
    <property type="entry name" value="Prot_kinase_dom"/>
</dbReference>
<comment type="catalytic activity">
    <reaction evidence="7">
        <text>L-threonyl-[protein] + ATP = O-phospho-L-threonyl-[protein] + ADP + H(+)</text>
        <dbReference type="Rhea" id="RHEA:46608"/>
        <dbReference type="Rhea" id="RHEA-COMP:11060"/>
        <dbReference type="Rhea" id="RHEA-COMP:11605"/>
        <dbReference type="ChEBI" id="CHEBI:15378"/>
        <dbReference type="ChEBI" id="CHEBI:30013"/>
        <dbReference type="ChEBI" id="CHEBI:30616"/>
        <dbReference type="ChEBI" id="CHEBI:61977"/>
        <dbReference type="ChEBI" id="CHEBI:456216"/>
        <dbReference type="EC" id="2.7.11.1"/>
    </reaction>
</comment>
<dbReference type="Gene3D" id="1.10.510.10">
    <property type="entry name" value="Transferase(Phosphotransferase) domain 1"/>
    <property type="match status" value="1"/>
</dbReference>
<name>A0A2V5GV68_ASPV1</name>
<dbReference type="GO" id="GO:0050684">
    <property type="term" value="P:regulation of mRNA processing"/>
    <property type="evidence" value="ECO:0007669"/>
    <property type="project" value="TreeGrafter"/>
</dbReference>
<accession>A0A2V5GV68</accession>
<dbReference type="Proteomes" id="UP000249829">
    <property type="component" value="Unassembled WGS sequence"/>
</dbReference>
<evidence type="ECO:0000259" key="9">
    <source>
        <dbReference type="PROSITE" id="PS50011"/>
    </source>
</evidence>
<dbReference type="InterPro" id="IPR011009">
    <property type="entry name" value="Kinase-like_dom_sf"/>
</dbReference>
<dbReference type="InterPro" id="IPR051334">
    <property type="entry name" value="SRPK"/>
</dbReference>
<keyword evidence="6" id="KW-0067">ATP-binding</keyword>
<evidence type="ECO:0000256" key="2">
    <source>
        <dbReference type="ARBA" id="ARBA00022527"/>
    </source>
</evidence>
<keyword evidence="2" id="KW-0723">Serine/threonine-protein kinase</keyword>
<evidence type="ECO:0000256" key="7">
    <source>
        <dbReference type="ARBA" id="ARBA00047899"/>
    </source>
</evidence>
<evidence type="ECO:0000256" key="8">
    <source>
        <dbReference type="ARBA" id="ARBA00048679"/>
    </source>
</evidence>
<keyword evidence="11" id="KW-1185">Reference proteome</keyword>
<dbReference type="EMBL" id="KZ825273">
    <property type="protein sequence ID" value="PYI12964.1"/>
    <property type="molecule type" value="Genomic_DNA"/>
</dbReference>
<evidence type="ECO:0000256" key="4">
    <source>
        <dbReference type="ARBA" id="ARBA00022741"/>
    </source>
</evidence>
<keyword evidence="5 10" id="KW-0418">Kinase</keyword>
<dbReference type="GO" id="GO:0000245">
    <property type="term" value="P:spliceosomal complex assembly"/>
    <property type="evidence" value="ECO:0007669"/>
    <property type="project" value="TreeGrafter"/>
</dbReference>